<reference evidence="10" key="1">
    <citation type="journal article" date="2015" name="Nature">
        <title>Complex archaea that bridge the gap between prokaryotes and eukaryotes.</title>
        <authorList>
            <person name="Spang A."/>
            <person name="Saw J.H."/>
            <person name="Jorgensen S.L."/>
            <person name="Zaremba-Niedzwiedzka K."/>
            <person name="Martijn J."/>
            <person name="Lind A.E."/>
            <person name="van Eijk R."/>
            <person name="Schleper C."/>
            <person name="Guy L."/>
            <person name="Ettema T.J."/>
        </authorList>
    </citation>
    <scope>NUCLEOTIDE SEQUENCE</scope>
</reference>
<dbReference type="GO" id="GO:0047294">
    <property type="term" value="F:phosphoglycerol geranylgeranyltransferase activity"/>
    <property type="evidence" value="ECO:0007669"/>
    <property type="project" value="UniProtKB-EC"/>
</dbReference>
<comment type="caution">
    <text evidence="10">The sequence shown here is derived from an EMBL/GenBank/DDBJ whole genome shotgun (WGS) entry which is preliminary data.</text>
</comment>
<dbReference type="HAMAP" id="MF_00112">
    <property type="entry name" value="GGGP_HepGP_synthase"/>
    <property type="match status" value="1"/>
</dbReference>
<keyword evidence="5" id="KW-0460">Magnesium</keyword>
<dbReference type="NCBIfam" id="NF003198">
    <property type="entry name" value="PRK04169.1-2"/>
    <property type="match status" value="1"/>
</dbReference>
<evidence type="ECO:0000256" key="3">
    <source>
        <dbReference type="ARBA" id="ARBA00022679"/>
    </source>
</evidence>
<dbReference type="PANTHER" id="PTHR40029:SF2">
    <property type="entry name" value="HEPTAPRENYLGLYCERYL PHOSPHATE SYNTHASE"/>
    <property type="match status" value="1"/>
</dbReference>
<comment type="catalytic activity">
    <reaction evidence="9">
        <text>sn-glycerol 1-phosphate + (2E,6E,10E)-geranylgeranyl diphosphate = sn-3-O-(geranylgeranyl)glycerol 1-phosphate + diphosphate</text>
        <dbReference type="Rhea" id="RHEA:23404"/>
        <dbReference type="ChEBI" id="CHEBI:33019"/>
        <dbReference type="ChEBI" id="CHEBI:57677"/>
        <dbReference type="ChEBI" id="CHEBI:57685"/>
        <dbReference type="ChEBI" id="CHEBI:58756"/>
        <dbReference type="EC" id="2.5.1.41"/>
    </reaction>
</comment>
<accession>A0A0F9MZG1</accession>
<dbReference type="Pfam" id="PF01884">
    <property type="entry name" value="PcrB"/>
    <property type="match status" value="1"/>
</dbReference>
<evidence type="ECO:0000313" key="10">
    <source>
        <dbReference type="EMBL" id="KKM74642.1"/>
    </source>
</evidence>
<name>A0A0F9MZG1_9ZZZZ</name>
<organism evidence="10">
    <name type="scientific">marine sediment metagenome</name>
    <dbReference type="NCBI Taxonomy" id="412755"/>
    <lineage>
        <taxon>unclassified sequences</taxon>
        <taxon>metagenomes</taxon>
        <taxon>ecological metagenomes</taxon>
    </lineage>
</organism>
<keyword evidence="7" id="KW-0594">Phospholipid biosynthesis</keyword>
<sequence>MVDMIINEYIEKSTYEYIVKKINREGALHFTLIDPDPLRQGPNKAAKMAQFAEDAGTDAILIGGSTVFDQGFVDKTILAIKKLLKIPIIIFPGGISNVSQYADAIFFMSIVNSSDPFFIFGQQSLAAYTIKVTNLEYISMAYIIVEPGGSAGWISNARLMPRKKPKLTAAYALAAEMFGFKIVYLEAGSGSEKMPTDHITTCSRILKIPLIVGGGVDNKDDARAFVEAGADIIVMGTFIENNVLKDNGSSLKVIINEIKDTGKAQNKNYEIK</sequence>
<dbReference type="NCBIfam" id="TIGR01768">
    <property type="entry name" value="GGGP-family"/>
    <property type="match status" value="1"/>
</dbReference>
<dbReference type="EC" id="2.5.1.41" evidence="1"/>
<keyword evidence="6" id="KW-0443">Lipid metabolism</keyword>
<dbReference type="InterPro" id="IPR008205">
    <property type="entry name" value="GGGP_HepGP_synthase"/>
</dbReference>
<evidence type="ECO:0000256" key="7">
    <source>
        <dbReference type="ARBA" id="ARBA00023209"/>
    </source>
</evidence>
<dbReference type="AlphaFoldDB" id="A0A0F9MZG1"/>
<keyword evidence="2" id="KW-0444">Lipid biosynthesis</keyword>
<evidence type="ECO:0000256" key="5">
    <source>
        <dbReference type="ARBA" id="ARBA00022842"/>
    </source>
</evidence>
<keyword evidence="3" id="KW-0808">Transferase</keyword>
<dbReference type="NCBIfam" id="TIGR01769">
    <property type="entry name" value="GGGP"/>
    <property type="match status" value="1"/>
</dbReference>
<keyword evidence="8" id="KW-1208">Phospholipid metabolism</keyword>
<evidence type="ECO:0000256" key="4">
    <source>
        <dbReference type="ARBA" id="ARBA00022723"/>
    </source>
</evidence>
<dbReference type="InterPro" id="IPR010946">
    <property type="entry name" value="GGGP_synth"/>
</dbReference>
<evidence type="ECO:0000256" key="1">
    <source>
        <dbReference type="ARBA" id="ARBA00012676"/>
    </source>
</evidence>
<evidence type="ECO:0000256" key="8">
    <source>
        <dbReference type="ARBA" id="ARBA00023264"/>
    </source>
</evidence>
<dbReference type="Gene3D" id="3.20.20.390">
    <property type="entry name" value="FMN-linked oxidoreductases"/>
    <property type="match status" value="1"/>
</dbReference>
<evidence type="ECO:0000256" key="2">
    <source>
        <dbReference type="ARBA" id="ARBA00022516"/>
    </source>
</evidence>
<evidence type="ECO:0000256" key="9">
    <source>
        <dbReference type="ARBA" id="ARBA00047288"/>
    </source>
</evidence>
<gene>
    <name evidence="10" type="ORF">LCGC14_1398290</name>
</gene>
<protein>
    <recommendedName>
        <fullName evidence="1">phosphoglycerol geranylgeranyltransferase</fullName>
        <ecNumber evidence="1">2.5.1.41</ecNumber>
    </recommendedName>
</protein>
<proteinExistence type="inferred from homology"/>
<dbReference type="GO" id="GO:0005737">
    <property type="term" value="C:cytoplasm"/>
    <property type="evidence" value="ECO:0007669"/>
    <property type="project" value="InterPro"/>
</dbReference>
<dbReference type="CDD" id="cd02812">
    <property type="entry name" value="PcrB_like"/>
    <property type="match status" value="1"/>
</dbReference>
<evidence type="ECO:0000256" key="6">
    <source>
        <dbReference type="ARBA" id="ARBA00023098"/>
    </source>
</evidence>
<dbReference type="InterPro" id="IPR038597">
    <property type="entry name" value="GGGP/HepGP_synthase_sf"/>
</dbReference>
<dbReference type="PANTHER" id="PTHR40029">
    <property type="match status" value="1"/>
</dbReference>
<dbReference type="EMBL" id="LAZR01009109">
    <property type="protein sequence ID" value="KKM74642.1"/>
    <property type="molecule type" value="Genomic_DNA"/>
</dbReference>
<keyword evidence="4" id="KW-0479">Metal-binding</keyword>
<dbReference type="GO" id="GO:0000287">
    <property type="term" value="F:magnesium ion binding"/>
    <property type="evidence" value="ECO:0007669"/>
    <property type="project" value="InterPro"/>
</dbReference>
<dbReference type="InterPro" id="IPR039074">
    <property type="entry name" value="GGGP/HepGP_synthase_I"/>
</dbReference>
<dbReference type="GO" id="GO:0046474">
    <property type="term" value="P:glycerophospholipid biosynthetic process"/>
    <property type="evidence" value="ECO:0007669"/>
    <property type="project" value="UniProtKB-ARBA"/>
</dbReference>
<dbReference type="SUPFAM" id="SSF51395">
    <property type="entry name" value="FMN-linked oxidoreductases"/>
    <property type="match status" value="1"/>
</dbReference>
<dbReference type="GO" id="GO:0120536">
    <property type="term" value="F:heptaprenylglyceryl phosphate synthase activity"/>
    <property type="evidence" value="ECO:0007669"/>
    <property type="project" value="UniProtKB-ARBA"/>
</dbReference>